<organism evidence="3 4">
    <name type="scientific">Trypanosoma cruzi</name>
    <dbReference type="NCBI Taxonomy" id="5693"/>
    <lineage>
        <taxon>Eukaryota</taxon>
        <taxon>Discoba</taxon>
        <taxon>Euglenozoa</taxon>
        <taxon>Kinetoplastea</taxon>
        <taxon>Metakinetoplastina</taxon>
        <taxon>Trypanosomatida</taxon>
        <taxon>Trypanosomatidae</taxon>
        <taxon>Trypanosoma</taxon>
        <taxon>Schizotrypanum</taxon>
    </lineage>
</organism>
<accession>A0A2V2V8X4</accession>
<feature type="chain" id="PRO_5015885518" evidence="2">
    <location>
        <begin position="24"/>
        <end position="168"/>
    </location>
</feature>
<dbReference type="VEuPathDB" id="TriTrypDB:ECC02_013856"/>
<proteinExistence type="predicted"/>
<feature type="compositionally biased region" description="Low complexity" evidence="1">
    <location>
        <begin position="42"/>
        <end position="54"/>
    </location>
</feature>
<name>A0A2V2V8X4_TRYCR</name>
<dbReference type="VEuPathDB" id="TriTrypDB:TcBrA4_0167530"/>
<dbReference type="VEuPathDB" id="TriTrypDB:C3747_32g118"/>
<dbReference type="VEuPathDB" id="TriTrypDB:C4B63_34g263"/>
<evidence type="ECO:0000256" key="2">
    <source>
        <dbReference type="SAM" id="SignalP"/>
    </source>
</evidence>
<sequence length="168" mass="18456">MMLRRVLCVLFFALCCACVCATAQEEGQYDAAVVEAGDDQDQTTTTTTTNNNNNYDDDDHYQCTRQEHNHLQGTDSWRRERPRRPFVGSGAAAAACQCRCGDRRCCVLRTGRGACAVGLESRCVRPLLARAGAPTGARAALGVTHREVRRVYLSTLQRCGCIYAIVFG</sequence>
<dbReference type="Proteomes" id="UP000246121">
    <property type="component" value="Unassembled WGS sequence"/>
</dbReference>
<comment type="caution">
    <text evidence="3">The sequence shown here is derived from an EMBL/GenBank/DDBJ whole genome shotgun (WGS) entry which is preliminary data.</text>
</comment>
<keyword evidence="2" id="KW-0732">Signal</keyword>
<protein>
    <submittedName>
        <fullName evidence="3">Putative mucin TcSMUGS</fullName>
    </submittedName>
</protein>
<evidence type="ECO:0000256" key="1">
    <source>
        <dbReference type="SAM" id="MobiDB-lite"/>
    </source>
</evidence>
<dbReference type="Pfam" id="PF01456">
    <property type="entry name" value="Mucin"/>
    <property type="match status" value="1"/>
</dbReference>
<dbReference type="AlphaFoldDB" id="A0A2V2V8X4"/>
<dbReference type="EMBL" id="PRFA01000034">
    <property type="protein sequence ID" value="PWU92955.1"/>
    <property type="molecule type" value="Genomic_DNA"/>
</dbReference>
<evidence type="ECO:0000313" key="4">
    <source>
        <dbReference type="Proteomes" id="UP000246121"/>
    </source>
</evidence>
<feature type="region of interest" description="Disordered" evidence="1">
    <location>
        <begin position="37"/>
        <end position="56"/>
    </location>
</feature>
<evidence type="ECO:0000313" key="3">
    <source>
        <dbReference type="EMBL" id="PWU92955.1"/>
    </source>
</evidence>
<feature type="signal peptide" evidence="2">
    <location>
        <begin position="1"/>
        <end position="23"/>
    </location>
</feature>
<dbReference type="InterPro" id="IPR000458">
    <property type="entry name" value="Tryp_mucin"/>
</dbReference>
<gene>
    <name evidence="3" type="ORF">C4B63_34g263</name>
</gene>
<reference evidence="3 4" key="1">
    <citation type="journal article" date="2018" name="Microb. Genom.">
        <title>Expanding an expanded genome: long-read sequencing of Trypanosoma cruzi.</title>
        <authorList>
            <person name="Berna L."/>
            <person name="Rodriguez M."/>
            <person name="Chiribao M.L."/>
            <person name="Parodi-Talice A."/>
            <person name="Pita S."/>
            <person name="Rijo G."/>
            <person name="Alvarez-Valin F."/>
            <person name="Robello C."/>
        </authorList>
    </citation>
    <scope>NUCLEOTIDE SEQUENCE [LARGE SCALE GENOMIC DNA]</scope>
    <source>
        <strain evidence="3 4">Dm28c</strain>
    </source>
</reference>